<dbReference type="GO" id="GO:0006508">
    <property type="term" value="P:proteolysis"/>
    <property type="evidence" value="ECO:0007669"/>
    <property type="project" value="InterPro"/>
</dbReference>
<proteinExistence type="predicted"/>
<dbReference type="Pfam" id="PF19289">
    <property type="entry name" value="PmbA_TldD_3rd"/>
    <property type="match status" value="1"/>
</dbReference>
<evidence type="ECO:0000259" key="1">
    <source>
        <dbReference type="Pfam" id="PF19289"/>
    </source>
</evidence>
<comment type="caution">
    <text evidence="2">The sequence shown here is derived from an EMBL/GenBank/DDBJ whole genome shotgun (WGS) entry which is preliminary data.</text>
</comment>
<name>A0A9D7HM43_9PROT</name>
<feature type="domain" description="Metalloprotease TldD/E C-terminal" evidence="1">
    <location>
        <begin position="215"/>
        <end position="438"/>
    </location>
</feature>
<dbReference type="GO" id="GO:0008237">
    <property type="term" value="F:metallopeptidase activity"/>
    <property type="evidence" value="ECO:0007669"/>
    <property type="project" value="InterPro"/>
</dbReference>
<dbReference type="Proteomes" id="UP000807785">
    <property type="component" value="Unassembled WGS sequence"/>
</dbReference>
<sequence length="440" mass="48145">MQTYFNELADHMQSLTRGGEVTTAWLAAEQSDFVRFNKSALRQAMNVRQIAVTLGLIADGRRIELRSSLSGDAAPDKARLAAMFGRLRDELPQVPPDPYLLIASEVNATEHRVVSTLPDPGQVIERVLAAGKGRDLVGLYAAGPIMRGFANSLGQRNWHEVASFELGWSFYHRADKAVKSSYAGTVWNDAVFDAKVTLAAEQLARLAEPAKSLQPGRYRAYFTPTAMNEFLGALAWGGFGTKLQRTRQSALMRLHDGAVTLSPAITCFENVADAMAPSFQADGFVKPPRVMLIERGVAVDTLTSPRTAREYGIASNAANAEEMPDSLELAPGSLAMDDALAALDCGLYIGNLWYLNYSDRQACRLTGMTRFASFWVENGRIVAPLQVMRFDDSIYRIFGANLLALTCEQELVPDGDTYEARSTRSVRTPGALVSDFALTL</sequence>
<evidence type="ECO:0000313" key="3">
    <source>
        <dbReference type="Proteomes" id="UP000807785"/>
    </source>
</evidence>
<evidence type="ECO:0000313" key="2">
    <source>
        <dbReference type="EMBL" id="MBK6973719.1"/>
    </source>
</evidence>
<protein>
    <submittedName>
        <fullName evidence="2">TldE/PmbA family protein</fullName>
    </submittedName>
</protein>
<dbReference type="SUPFAM" id="SSF111283">
    <property type="entry name" value="Putative modulator of DNA gyrase, PmbA/TldD"/>
    <property type="match status" value="1"/>
</dbReference>
<dbReference type="PANTHER" id="PTHR43666">
    <property type="entry name" value="TLDD PROTEIN"/>
    <property type="match status" value="1"/>
</dbReference>
<dbReference type="AlphaFoldDB" id="A0A9D7HM43"/>
<dbReference type="InterPro" id="IPR036059">
    <property type="entry name" value="TldD/PmbA_sf"/>
</dbReference>
<dbReference type="PANTHER" id="PTHR43666:SF1">
    <property type="entry name" value="CONSERVED PROTEIN"/>
    <property type="match status" value="1"/>
</dbReference>
<gene>
    <name evidence="2" type="ORF">IPH26_12515</name>
</gene>
<organism evidence="2 3">
    <name type="scientific">Candidatus Methylophosphatis roskildensis</name>
    <dbReference type="NCBI Taxonomy" id="2899263"/>
    <lineage>
        <taxon>Bacteria</taxon>
        <taxon>Pseudomonadati</taxon>
        <taxon>Pseudomonadota</taxon>
        <taxon>Betaproteobacteria</taxon>
        <taxon>Nitrosomonadales</taxon>
        <taxon>Sterolibacteriaceae</taxon>
        <taxon>Candidatus Methylophosphatis</taxon>
    </lineage>
</organism>
<reference evidence="2" key="1">
    <citation type="submission" date="2020-10" db="EMBL/GenBank/DDBJ databases">
        <title>Connecting structure to function with the recovery of over 1000 high-quality activated sludge metagenome-assembled genomes encoding full-length rRNA genes using long-read sequencing.</title>
        <authorList>
            <person name="Singleton C.M."/>
            <person name="Petriglieri F."/>
            <person name="Kristensen J.M."/>
            <person name="Kirkegaard R.H."/>
            <person name="Michaelsen T.Y."/>
            <person name="Andersen M.H."/>
            <person name="Karst S.M."/>
            <person name="Dueholm M.S."/>
            <person name="Nielsen P.H."/>
            <person name="Albertsen M."/>
        </authorList>
    </citation>
    <scope>NUCLEOTIDE SEQUENCE</scope>
    <source>
        <strain evidence="2">Bjer_18-Q3-R1-45_BAT3C.347</strain>
    </source>
</reference>
<dbReference type="InterPro" id="IPR045569">
    <property type="entry name" value="Metalloprtase-TldD/E_C"/>
</dbReference>
<accession>A0A9D7HM43</accession>
<dbReference type="EMBL" id="JADJEV010000003">
    <property type="protein sequence ID" value="MBK6973719.1"/>
    <property type="molecule type" value="Genomic_DNA"/>
</dbReference>